<reference evidence="1 2" key="1">
    <citation type="journal article" date="2023" name="Plants (Basel)">
        <title>Bridging the Gap: Combining Genomics and Transcriptomics Approaches to Understand Stylosanthes scabra, an Orphan Legume from the Brazilian Caatinga.</title>
        <authorList>
            <person name="Ferreira-Neto J.R.C."/>
            <person name="da Silva M.D."/>
            <person name="Binneck E."/>
            <person name="de Melo N.F."/>
            <person name="da Silva R.H."/>
            <person name="de Melo A.L.T.M."/>
            <person name="Pandolfi V."/>
            <person name="Bustamante F.O."/>
            <person name="Brasileiro-Vidal A.C."/>
            <person name="Benko-Iseppon A.M."/>
        </authorList>
    </citation>
    <scope>NUCLEOTIDE SEQUENCE [LARGE SCALE GENOMIC DNA]</scope>
    <source>
        <tissue evidence="1">Leaves</tissue>
    </source>
</reference>
<protein>
    <submittedName>
        <fullName evidence="1">Uncharacterized protein</fullName>
    </submittedName>
</protein>
<organism evidence="1 2">
    <name type="scientific">Stylosanthes scabra</name>
    <dbReference type="NCBI Taxonomy" id="79078"/>
    <lineage>
        <taxon>Eukaryota</taxon>
        <taxon>Viridiplantae</taxon>
        <taxon>Streptophyta</taxon>
        <taxon>Embryophyta</taxon>
        <taxon>Tracheophyta</taxon>
        <taxon>Spermatophyta</taxon>
        <taxon>Magnoliopsida</taxon>
        <taxon>eudicotyledons</taxon>
        <taxon>Gunneridae</taxon>
        <taxon>Pentapetalae</taxon>
        <taxon>rosids</taxon>
        <taxon>fabids</taxon>
        <taxon>Fabales</taxon>
        <taxon>Fabaceae</taxon>
        <taxon>Papilionoideae</taxon>
        <taxon>50 kb inversion clade</taxon>
        <taxon>dalbergioids sensu lato</taxon>
        <taxon>Dalbergieae</taxon>
        <taxon>Pterocarpus clade</taxon>
        <taxon>Stylosanthes</taxon>
    </lineage>
</organism>
<evidence type="ECO:0000313" key="2">
    <source>
        <dbReference type="Proteomes" id="UP001341840"/>
    </source>
</evidence>
<sequence>SSVVAAFVEARVSVDVVLQGLGSARRPSHRSALRLPRRSSHRCCCRGAAVTHIIASPFCSSPPVVPTAPPFYSSSSSSPARLLRITSSLPSRDRHFNVTSQLSSCLDQY</sequence>
<comment type="caution">
    <text evidence="1">The sequence shown here is derived from an EMBL/GenBank/DDBJ whole genome shotgun (WGS) entry which is preliminary data.</text>
</comment>
<name>A0ABU6ZM61_9FABA</name>
<gene>
    <name evidence="1" type="ORF">PIB30_070450</name>
</gene>
<evidence type="ECO:0000313" key="1">
    <source>
        <dbReference type="EMBL" id="MED6223071.1"/>
    </source>
</evidence>
<dbReference type="EMBL" id="JASCZI010272654">
    <property type="protein sequence ID" value="MED6223071.1"/>
    <property type="molecule type" value="Genomic_DNA"/>
</dbReference>
<proteinExistence type="predicted"/>
<dbReference type="Proteomes" id="UP001341840">
    <property type="component" value="Unassembled WGS sequence"/>
</dbReference>
<accession>A0ABU6ZM61</accession>
<keyword evidence="2" id="KW-1185">Reference proteome</keyword>
<feature type="non-terminal residue" evidence="1">
    <location>
        <position position="1"/>
    </location>
</feature>